<dbReference type="EMBL" id="QSBY01000003">
    <property type="protein sequence ID" value="RHW73395.1"/>
    <property type="molecule type" value="Genomic_DNA"/>
</dbReference>
<proteinExistence type="predicted"/>
<evidence type="ECO:0000256" key="4">
    <source>
        <dbReference type="ARBA" id="ARBA00023136"/>
    </source>
</evidence>
<comment type="caution">
    <text evidence="8">The sequence shown here is derived from an EMBL/GenBank/DDBJ whole genome shotgun (WGS) entry which is preliminary data.</text>
</comment>
<dbReference type="Proteomes" id="UP000266743">
    <property type="component" value="Chromosome 3"/>
</dbReference>
<accession>A0A3L6L9S0</accession>
<dbReference type="SUPFAM" id="SSF58087">
    <property type="entry name" value="Variant surface glycoprotein (N-terminal domain)"/>
    <property type="match status" value="1"/>
</dbReference>
<keyword evidence="6" id="KW-0449">Lipoprotein</keyword>
<dbReference type="Gene3D" id="3.90.150.10">
    <property type="entry name" value="Variant Surface Glycoprotein, subunit A domain 1"/>
    <property type="match status" value="2"/>
</dbReference>
<dbReference type="GO" id="GO:0042783">
    <property type="term" value="P:symbiont-mediated evasion of host immune response"/>
    <property type="evidence" value="ECO:0007669"/>
    <property type="project" value="InterPro"/>
</dbReference>
<evidence type="ECO:0000256" key="2">
    <source>
        <dbReference type="ARBA" id="ARBA00022475"/>
    </source>
</evidence>
<name>A0A3L6L9S0_9TRYP</name>
<evidence type="ECO:0000256" key="5">
    <source>
        <dbReference type="ARBA" id="ARBA00023180"/>
    </source>
</evidence>
<reference evidence="8 12" key="1">
    <citation type="submission" date="2018-09" db="EMBL/GenBank/DDBJ databases">
        <title>whole genome sequence of T. equiperdum IVM-t1 strain.</title>
        <authorList>
            <person name="Suganuma K."/>
        </authorList>
    </citation>
    <scope>NUCLEOTIDE SEQUENCE [LARGE SCALE GENOMIC DNA]</scope>
    <source>
        <strain evidence="8 12">IVM-t1</strain>
    </source>
</reference>
<evidence type="ECO:0000313" key="11">
    <source>
        <dbReference type="EMBL" id="RHW73902.1"/>
    </source>
</evidence>
<evidence type="ECO:0000313" key="10">
    <source>
        <dbReference type="EMBL" id="RHW73499.1"/>
    </source>
</evidence>
<evidence type="ECO:0000259" key="7">
    <source>
        <dbReference type="Pfam" id="PF00913"/>
    </source>
</evidence>
<protein>
    <submittedName>
        <fullName evidence="8">Trypanosome variant surface glycoprotein (A-type)</fullName>
    </submittedName>
</protein>
<dbReference type="InterPro" id="IPR001812">
    <property type="entry name" value="Trypano_VSG_A_N_dom"/>
</dbReference>
<dbReference type="EMBL" id="QSBY01000003">
    <property type="protein sequence ID" value="RHW73372.1"/>
    <property type="molecule type" value="Genomic_DNA"/>
</dbReference>
<dbReference type="GO" id="GO:0005886">
    <property type="term" value="C:plasma membrane"/>
    <property type="evidence" value="ECO:0007669"/>
    <property type="project" value="UniProtKB-SubCell"/>
</dbReference>
<gene>
    <name evidence="11" type="ORF">DPX39_030074900</name>
    <name evidence="8" type="ORF">DPX39_030077700</name>
    <name evidence="9" type="ORF">DPX39_030080500</name>
    <name evidence="10" type="ORF">DPX39_030083300</name>
</gene>
<keyword evidence="3" id="KW-0336">GPI-anchor</keyword>
<keyword evidence="4" id="KW-0472">Membrane</keyword>
<dbReference type="AlphaFoldDB" id="A0A3L6L9S0"/>
<dbReference type="GO" id="GO:0098552">
    <property type="term" value="C:side of membrane"/>
    <property type="evidence" value="ECO:0007669"/>
    <property type="project" value="UniProtKB-KW"/>
</dbReference>
<dbReference type="Pfam" id="PF00913">
    <property type="entry name" value="Trypan_glycop"/>
    <property type="match status" value="1"/>
</dbReference>
<evidence type="ECO:0000313" key="12">
    <source>
        <dbReference type="Proteomes" id="UP000266743"/>
    </source>
</evidence>
<evidence type="ECO:0000256" key="3">
    <source>
        <dbReference type="ARBA" id="ARBA00022622"/>
    </source>
</evidence>
<feature type="domain" description="Trypanosome variant surface glycoprotein A-type N-terminal" evidence="7">
    <location>
        <begin position="22"/>
        <end position="234"/>
    </location>
</feature>
<keyword evidence="5" id="KW-0325">Glycoprotein</keyword>
<evidence type="ECO:0000313" key="8">
    <source>
        <dbReference type="EMBL" id="RHW73372.1"/>
    </source>
</evidence>
<keyword evidence="2" id="KW-1003">Cell membrane</keyword>
<dbReference type="EMBL" id="QSBY01000003">
    <property type="protein sequence ID" value="RHW73902.1"/>
    <property type="molecule type" value="Genomic_DNA"/>
</dbReference>
<organism evidence="8 12">
    <name type="scientific">Trypanosoma brucei equiperdum</name>
    <dbReference type="NCBI Taxonomy" id="630700"/>
    <lineage>
        <taxon>Eukaryota</taxon>
        <taxon>Discoba</taxon>
        <taxon>Euglenozoa</taxon>
        <taxon>Kinetoplastea</taxon>
        <taxon>Metakinetoplastina</taxon>
        <taxon>Trypanosomatida</taxon>
        <taxon>Trypanosomatidae</taxon>
        <taxon>Trypanosoma</taxon>
    </lineage>
</organism>
<comment type="subcellular location">
    <subcellularLocation>
        <location evidence="1">Cell membrane</location>
        <topology evidence="1">Lipid-anchor</topology>
        <topology evidence="1">GPI-anchor</topology>
    </subcellularLocation>
</comment>
<evidence type="ECO:0000313" key="9">
    <source>
        <dbReference type="EMBL" id="RHW73395.1"/>
    </source>
</evidence>
<evidence type="ECO:0000256" key="6">
    <source>
        <dbReference type="ARBA" id="ARBA00023288"/>
    </source>
</evidence>
<dbReference type="EMBL" id="QSBY01000003">
    <property type="protein sequence ID" value="RHW73499.1"/>
    <property type="molecule type" value="Genomic_DNA"/>
</dbReference>
<evidence type="ECO:0000256" key="1">
    <source>
        <dbReference type="ARBA" id="ARBA00004609"/>
    </source>
</evidence>
<sequence>MPEHHAQKIEALRSRLVNMAAVARFFTPVIESAAHFGLLPKAWHPMCKLSEELHNIPGSTKNKAMQAAQESKKLALAAKRFAIFAAKDSESEKAAAATILRLHFEVKAAAAAEHLATTLIPSNFKAAAHASYLKGRLDETIKTLKGITSTNNNGCLVTNTVDKTTRTSGNLGTEACRLAPPDTEAAEHTSAELTATGYVKLQSGSSGFQADANRAYKLLTGDFTNGVGTTTAAAAFTP</sequence>